<dbReference type="GO" id="GO:0004553">
    <property type="term" value="F:hydrolase activity, hydrolyzing O-glycosyl compounds"/>
    <property type="evidence" value="ECO:0007669"/>
    <property type="project" value="InterPro"/>
</dbReference>
<evidence type="ECO:0000256" key="5">
    <source>
        <dbReference type="SAM" id="MobiDB-lite"/>
    </source>
</evidence>
<sequence>MSKTQQAKEANAPLMRERENEEAIHVQENKRRKRRIMKVAVYMMFGLIVVGVFAVWLFHKDSNESISMGPNFKFTVKARTLEIHNEEGDVVLYADLGMRLKATPYEQCWNDRINKYEVNCIDWRKMAKINFIRNEGQTNSCYSFVWTAFSETFEAEDCFYIQRDNWYGHLSDSYKTWPIKDVQMHNVSYYPKYPDKLEKNIVPFWLSSAGVSIVINNNIPFSVSWNVTAQRQLCISATKSFKSITDQPVLRYTICQGEDMQQTYYRTKEFLEKYLEKIPVIPEINSVTPYPVNYVSNSGDIDKLLSDSRILSNAKCTYFELFNDWEKEYGDLVIKPELLSKLRSLQITLRNHDCKFMVPVSAFFAFSSKNFDVGISEKYFVRDEMNLVSKLLNWDGHEGAVLDITNPNATQWYNNHLQLLLSEIDIGAFKLLHVDIPTLITFQDKNASVLDYPKFFGKMLSDLNVTLVSENVAGFMLNEIHVAVQPIMNVSEEHHCFNGLISNTFLLGLEGYSLIIANGEILTKFDVSDELLTRWLQLVIFYPGIRLPVFLPNLENDVMKKRFYNLSKLRNEFVIPYLRELQENQSNDPLIRPLWWIDPQDSIAQTIDDEFLVGDKILVTPILCEGDVKRQVYLPEGLWKGPTGMVEGNLQMSNTVSKFKLCGSYLIRIRSDL</sequence>
<evidence type="ECO:0000256" key="1">
    <source>
        <dbReference type="ARBA" id="ARBA00007806"/>
    </source>
</evidence>
<dbReference type="PANTHER" id="PTHR43053">
    <property type="entry name" value="GLYCOSIDASE FAMILY 31"/>
    <property type="match status" value="1"/>
</dbReference>
<feature type="transmembrane region" description="Helical" evidence="6">
    <location>
        <begin position="39"/>
        <end position="58"/>
    </location>
</feature>
<dbReference type="CTD" id="20239026"/>
<dbReference type="Proteomes" id="UP000030746">
    <property type="component" value="Unassembled WGS sequence"/>
</dbReference>
<dbReference type="SUPFAM" id="SSF51011">
    <property type="entry name" value="Glycosyl hydrolase domain"/>
    <property type="match status" value="1"/>
</dbReference>
<evidence type="ECO:0000256" key="6">
    <source>
        <dbReference type="SAM" id="Phobius"/>
    </source>
</evidence>
<dbReference type="GeneID" id="20239026"/>
<accession>V4AGM4</accession>
<evidence type="ECO:0008006" key="11">
    <source>
        <dbReference type="Google" id="ProtNLM"/>
    </source>
</evidence>
<dbReference type="KEGG" id="lgi:LOTGIDRAFT_162474"/>
<dbReference type="RefSeq" id="XP_009056707.1">
    <property type="nucleotide sequence ID" value="XM_009058459.1"/>
</dbReference>
<keyword evidence="3 4" id="KW-0326">Glycosidase</keyword>
<keyword evidence="10" id="KW-1185">Reference proteome</keyword>
<evidence type="ECO:0000259" key="7">
    <source>
        <dbReference type="Pfam" id="PF01055"/>
    </source>
</evidence>
<dbReference type="AlphaFoldDB" id="V4AGM4"/>
<keyword evidence="6" id="KW-0812">Transmembrane</keyword>
<comment type="similarity">
    <text evidence="1 4">Belongs to the glycosyl hydrolase 31 family.</text>
</comment>
<dbReference type="OMA" id="ETAYHMQ"/>
<dbReference type="HOGENOM" id="CLU_008294_0_0_1"/>
<keyword evidence="6" id="KW-1133">Transmembrane helix</keyword>
<reference evidence="9 10" key="1">
    <citation type="journal article" date="2013" name="Nature">
        <title>Insights into bilaterian evolution from three spiralian genomes.</title>
        <authorList>
            <person name="Simakov O."/>
            <person name="Marletaz F."/>
            <person name="Cho S.J."/>
            <person name="Edsinger-Gonzales E."/>
            <person name="Havlak P."/>
            <person name="Hellsten U."/>
            <person name="Kuo D.H."/>
            <person name="Larsson T."/>
            <person name="Lv J."/>
            <person name="Arendt D."/>
            <person name="Savage R."/>
            <person name="Osoegawa K."/>
            <person name="de Jong P."/>
            <person name="Grimwood J."/>
            <person name="Chapman J.A."/>
            <person name="Shapiro H."/>
            <person name="Aerts A."/>
            <person name="Otillar R.P."/>
            <person name="Terry A.Y."/>
            <person name="Boore J.L."/>
            <person name="Grigoriev I.V."/>
            <person name="Lindberg D.R."/>
            <person name="Seaver E.C."/>
            <person name="Weisblat D.A."/>
            <person name="Putnam N.H."/>
            <person name="Rokhsar D.S."/>
        </authorList>
    </citation>
    <scope>NUCLEOTIDE SEQUENCE [LARGE SCALE GENOMIC DNA]</scope>
</reference>
<protein>
    <recommendedName>
        <fullName evidence="11">Glycoside hydrolase family 31 N-terminal domain-containing protein</fullName>
    </recommendedName>
</protein>
<feature type="region of interest" description="Disordered" evidence="5">
    <location>
        <begin position="1"/>
        <end position="21"/>
    </location>
</feature>
<evidence type="ECO:0000259" key="8">
    <source>
        <dbReference type="Pfam" id="PF21365"/>
    </source>
</evidence>
<dbReference type="Pfam" id="PF21365">
    <property type="entry name" value="Glyco_hydro_31_3rd"/>
    <property type="match status" value="1"/>
</dbReference>
<dbReference type="SUPFAM" id="SSF51445">
    <property type="entry name" value="(Trans)glycosidases"/>
    <property type="match status" value="1"/>
</dbReference>
<dbReference type="EMBL" id="KB202050">
    <property type="protein sequence ID" value="ESO92566.1"/>
    <property type="molecule type" value="Genomic_DNA"/>
</dbReference>
<dbReference type="Gene3D" id="2.60.40.1180">
    <property type="entry name" value="Golgi alpha-mannosidase II"/>
    <property type="match status" value="1"/>
</dbReference>
<dbReference type="InterPro" id="IPR000322">
    <property type="entry name" value="Glyco_hydro_31_TIM"/>
</dbReference>
<dbReference type="InterPro" id="IPR017853">
    <property type="entry name" value="GH"/>
</dbReference>
<name>V4AGM4_LOTGI</name>
<evidence type="ECO:0000256" key="4">
    <source>
        <dbReference type="RuleBase" id="RU361185"/>
    </source>
</evidence>
<dbReference type="InterPro" id="IPR048395">
    <property type="entry name" value="Glyco_hydro_31_C"/>
</dbReference>
<gene>
    <name evidence="9" type="ORF">LOTGIDRAFT_162474</name>
</gene>
<dbReference type="GO" id="GO:0005975">
    <property type="term" value="P:carbohydrate metabolic process"/>
    <property type="evidence" value="ECO:0007669"/>
    <property type="project" value="InterPro"/>
</dbReference>
<evidence type="ECO:0000313" key="9">
    <source>
        <dbReference type="EMBL" id="ESO92566.1"/>
    </source>
</evidence>
<evidence type="ECO:0000256" key="2">
    <source>
        <dbReference type="ARBA" id="ARBA00022801"/>
    </source>
</evidence>
<feature type="domain" description="Glycosyl hydrolase family 31 C-terminal" evidence="8">
    <location>
        <begin position="588"/>
        <end position="639"/>
    </location>
</feature>
<keyword evidence="2 4" id="KW-0378">Hydrolase</keyword>
<dbReference type="PANTHER" id="PTHR43053:SF4">
    <property type="entry name" value="MYOGENESIS-REGULATING GLYCOSIDASE"/>
    <property type="match status" value="1"/>
</dbReference>
<dbReference type="InterPro" id="IPR013780">
    <property type="entry name" value="Glyco_hydro_b"/>
</dbReference>
<dbReference type="Gene3D" id="3.20.20.80">
    <property type="entry name" value="Glycosidases"/>
    <property type="match status" value="1"/>
</dbReference>
<evidence type="ECO:0000313" key="10">
    <source>
        <dbReference type="Proteomes" id="UP000030746"/>
    </source>
</evidence>
<dbReference type="Pfam" id="PF01055">
    <property type="entry name" value="Glyco_hydro_31_2nd"/>
    <property type="match status" value="1"/>
</dbReference>
<proteinExistence type="inferred from homology"/>
<feature type="domain" description="Glycoside hydrolase family 31 TIM barrel" evidence="7">
    <location>
        <begin position="324"/>
        <end position="430"/>
    </location>
</feature>
<dbReference type="InterPro" id="IPR050985">
    <property type="entry name" value="Alpha-glycosidase_related"/>
</dbReference>
<keyword evidence="6" id="KW-0472">Membrane</keyword>
<dbReference type="OrthoDB" id="10070917at2759"/>
<evidence type="ECO:0000256" key="3">
    <source>
        <dbReference type="ARBA" id="ARBA00023295"/>
    </source>
</evidence>
<organism evidence="9 10">
    <name type="scientific">Lottia gigantea</name>
    <name type="common">Giant owl limpet</name>
    <dbReference type="NCBI Taxonomy" id="225164"/>
    <lineage>
        <taxon>Eukaryota</taxon>
        <taxon>Metazoa</taxon>
        <taxon>Spiralia</taxon>
        <taxon>Lophotrochozoa</taxon>
        <taxon>Mollusca</taxon>
        <taxon>Gastropoda</taxon>
        <taxon>Patellogastropoda</taxon>
        <taxon>Lottioidea</taxon>
        <taxon>Lottiidae</taxon>
        <taxon>Lottia</taxon>
    </lineage>
</organism>
<dbReference type="STRING" id="225164.V4AGM4"/>